<dbReference type="InterPro" id="IPR036038">
    <property type="entry name" value="Aminotransferase-like"/>
</dbReference>
<sequence length="199" mass="22132">MTVTSFRMVGGRVRGLELHWRRLGLSPQVQREVRKQLRGFGPDPCFPLVRSTGEVEYRPDRPIKDLISVDPVPHLDQRSNPTCKGPDLDWLAGTISTSQSRGYDEGLLVDGDGFLVEGIFSALIVFTPSGPVVPAHPRQLGSTTLQQVTEFFGGLPTRQLRPEGHPMWLLNAFSGVRTTSAEYPVDEINAWLWARADLV</sequence>
<keyword evidence="2" id="KW-1185">Reference proteome</keyword>
<reference evidence="1 2" key="1">
    <citation type="submission" date="2020-07" db="EMBL/GenBank/DDBJ databases">
        <title>non toxigenic Corynebacterium sp. nov from a clinical source.</title>
        <authorList>
            <person name="Bernier A.-M."/>
            <person name="Bernard K."/>
        </authorList>
    </citation>
    <scope>NUCLEOTIDE SEQUENCE [LARGE SCALE GENOMIC DNA]</scope>
    <source>
        <strain evidence="2">NML 93-0612</strain>
    </source>
</reference>
<evidence type="ECO:0000313" key="2">
    <source>
        <dbReference type="Proteomes" id="UP000515570"/>
    </source>
</evidence>
<gene>
    <name evidence="1" type="ORF">HW450_03775</name>
</gene>
<dbReference type="AlphaFoldDB" id="A0A7G5FGX1"/>
<protein>
    <submittedName>
        <fullName evidence="1">Uncharacterized protein</fullName>
    </submittedName>
</protein>
<dbReference type="GO" id="GO:0003824">
    <property type="term" value="F:catalytic activity"/>
    <property type="evidence" value="ECO:0007669"/>
    <property type="project" value="InterPro"/>
</dbReference>
<evidence type="ECO:0000313" key="1">
    <source>
        <dbReference type="EMBL" id="QMV85862.1"/>
    </source>
</evidence>
<dbReference type="SUPFAM" id="SSF56752">
    <property type="entry name" value="D-aminoacid aminotransferase-like PLP-dependent enzymes"/>
    <property type="match status" value="1"/>
</dbReference>
<name>A0A7G5FGX1_9CORY</name>
<proteinExistence type="predicted"/>
<dbReference type="EMBL" id="CP059833">
    <property type="protein sequence ID" value="QMV85862.1"/>
    <property type="molecule type" value="Genomic_DNA"/>
</dbReference>
<dbReference type="RefSeq" id="WP_182386679.1">
    <property type="nucleotide sequence ID" value="NZ_CP059833.1"/>
</dbReference>
<dbReference type="Proteomes" id="UP000515570">
    <property type="component" value="Chromosome"/>
</dbReference>
<organism evidence="1 2">
    <name type="scientific">Corynebacterium hindlerae</name>
    <dbReference type="NCBI Taxonomy" id="699041"/>
    <lineage>
        <taxon>Bacteria</taxon>
        <taxon>Bacillati</taxon>
        <taxon>Actinomycetota</taxon>
        <taxon>Actinomycetes</taxon>
        <taxon>Mycobacteriales</taxon>
        <taxon>Corynebacteriaceae</taxon>
        <taxon>Corynebacterium</taxon>
    </lineage>
</organism>
<accession>A0A7G5FGX1</accession>